<organism evidence="1 2">
    <name type="scientific">Lactuca virosa</name>
    <dbReference type="NCBI Taxonomy" id="75947"/>
    <lineage>
        <taxon>Eukaryota</taxon>
        <taxon>Viridiplantae</taxon>
        <taxon>Streptophyta</taxon>
        <taxon>Embryophyta</taxon>
        <taxon>Tracheophyta</taxon>
        <taxon>Spermatophyta</taxon>
        <taxon>Magnoliopsida</taxon>
        <taxon>eudicotyledons</taxon>
        <taxon>Gunneridae</taxon>
        <taxon>Pentapetalae</taxon>
        <taxon>asterids</taxon>
        <taxon>campanulids</taxon>
        <taxon>Asterales</taxon>
        <taxon>Asteraceae</taxon>
        <taxon>Cichorioideae</taxon>
        <taxon>Cichorieae</taxon>
        <taxon>Lactucinae</taxon>
        <taxon>Lactuca</taxon>
    </lineage>
</organism>
<keyword evidence="2" id="KW-1185">Reference proteome</keyword>
<proteinExistence type="predicted"/>
<evidence type="ECO:0000313" key="2">
    <source>
        <dbReference type="Proteomes" id="UP001157418"/>
    </source>
</evidence>
<sequence length="82" mass="9407">MDDGSQQVTISISPSPSTIVFNCHHHPLKHERNARNTHGHFMGASSTYVYRRRILSILRNANSYFYAFQPRGGWINSDESRS</sequence>
<dbReference type="EMBL" id="CAKMRJ010002223">
    <property type="protein sequence ID" value="CAH1427242.1"/>
    <property type="molecule type" value="Genomic_DNA"/>
</dbReference>
<name>A0AAU9MKY1_9ASTR</name>
<comment type="caution">
    <text evidence="1">The sequence shown here is derived from an EMBL/GenBank/DDBJ whole genome shotgun (WGS) entry which is preliminary data.</text>
</comment>
<reference evidence="1 2" key="1">
    <citation type="submission" date="2022-01" db="EMBL/GenBank/DDBJ databases">
        <authorList>
            <person name="Xiong W."/>
            <person name="Schranz E."/>
        </authorList>
    </citation>
    <scope>NUCLEOTIDE SEQUENCE [LARGE SCALE GENOMIC DNA]</scope>
</reference>
<accession>A0AAU9MKY1</accession>
<protein>
    <submittedName>
        <fullName evidence="1">Uncharacterized protein</fullName>
    </submittedName>
</protein>
<evidence type="ECO:0000313" key="1">
    <source>
        <dbReference type="EMBL" id="CAH1427242.1"/>
    </source>
</evidence>
<gene>
    <name evidence="1" type="ORF">LVIROSA_LOCUS14270</name>
</gene>
<dbReference type="AlphaFoldDB" id="A0AAU9MKY1"/>
<dbReference type="Proteomes" id="UP001157418">
    <property type="component" value="Unassembled WGS sequence"/>
</dbReference>